<dbReference type="Proteomes" id="UP000327013">
    <property type="component" value="Chromosome 3"/>
</dbReference>
<reference evidence="2 3" key="1">
    <citation type="submission" date="2019-06" db="EMBL/GenBank/DDBJ databases">
        <title>A chromosomal-level reference genome of Carpinus fangiana (Coryloideae, Betulaceae).</title>
        <authorList>
            <person name="Yang X."/>
            <person name="Wang Z."/>
            <person name="Zhang L."/>
            <person name="Hao G."/>
            <person name="Liu J."/>
            <person name="Yang Y."/>
        </authorList>
    </citation>
    <scope>NUCLEOTIDE SEQUENCE [LARGE SCALE GENOMIC DNA]</scope>
    <source>
        <strain evidence="2">Cfa_2016G</strain>
        <tissue evidence="2">Leaf</tissue>
    </source>
</reference>
<dbReference type="EMBL" id="CM017323">
    <property type="protein sequence ID" value="KAE8022435.1"/>
    <property type="molecule type" value="Genomic_DNA"/>
</dbReference>
<feature type="region of interest" description="Disordered" evidence="1">
    <location>
        <begin position="118"/>
        <end position="137"/>
    </location>
</feature>
<name>A0A5N6R0U7_9ROSI</name>
<sequence length="137" mass="15266">MNESLPSLLLLQRKLDSLHRFDDDDPVVLVPVELLFLHQLGEALAKLLLFGVQTQYVPGKTPSRLPSPSSPSNDEDENDVVGSRSSTNIFFSGTRRDPPSRSLLQEVCNRLVLSRSRLNTEKPGRSGHLPAPSCRRH</sequence>
<proteinExistence type="predicted"/>
<organism evidence="2 3">
    <name type="scientific">Carpinus fangiana</name>
    <dbReference type="NCBI Taxonomy" id="176857"/>
    <lineage>
        <taxon>Eukaryota</taxon>
        <taxon>Viridiplantae</taxon>
        <taxon>Streptophyta</taxon>
        <taxon>Embryophyta</taxon>
        <taxon>Tracheophyta</taxon>
        <taxon>Spermatophyta</taxon>
        <taxon>Magnoliopsida</taxon>
        <taxon>eudicotyledons</taxon>
        <taxon>Gunneridae</taxon>
        <taxon>Pentapetalae</taxon>
        <taxon>rosids</taxon>
        <taxon>fabids</taxon>
        <taxon>Fagales</taxon>
        <taxon>Betulaceae</taxon>
        <taxon>Carpinus</taxon>
    </lineage>
</organism>
<gene>
    <name evidence="2" type="ORF">FH972_008237</name>
</gene>
<evidence type="ECO:0000313" key="2">
    <source>
        <dbReference type="EMBL" id="KAE8022435.1"/>
    </source>
</evidence>
<feature type="compositionally biased region" description="Low complexity" evidence="1">
    <location>
        <begin position="62"/>
        <end position="72"/>
    </location>
</feature>
<feature type="region of interest" description="Disordered" evidence="1">
    <location>
        <begin position="59"/>
        <end position="102"/>
    </location>
</feature>
<dbReference type="AlphaFoldDB" id="A0A5N6R0U7"/>
<accession>A0A5N6R0U7</accession>
<evidence type="ECO:0000313" key="3">
    <source>
        <dbReference type="Proteomes" id="UP000327013"/>
    </source>
</evidence>
<protein>
    <submittedName>
        <fullName evidence="2">Uncharacterized protein</fullName>
    </submittedName>
</protein>
<keyword evidence="3" id="KW-1185">Reference proteome</keyword>
<evidence type="ECO:0000256" key="1">
    <source>
        <dbReference type="SAM" id="MobiDB-lite"/>
    </source>
</evidence>